<organism evidence="8 9">
    <name type="scientific">Flammeovirga pectinis</name>
    <dbReference type="NCBI Taxonomy" id="2494373"/>
    <lineage>
        <taxon>Bacteria</taxon>
        <taxon>Pseudomonadati</taxon>
        <taxon>Bacteroidota</taxon>
        <taxon>Cytophagia</taxon>
        <taxon>Cytophagales</taxon>
        <taxon>Flammeovirgaceae</taxon>
        <taxon>Flammeovirga</taxon>
    </lineage>
</organism>
<dbReference type="OrthoDB" id="506370at2"/>
<evidence type="ECO:0000256" key="2">
    <source>
        <dbReference type="ARBA" id="ARBA00022964"/>
    </source>
</evidence>
<dbReference type="CDD" id="cd16350">
    <property type="entry name" value="VOC_like"/>
    <property type="match status" value="1"/>
</dbReference>
<gene>
    <name evidence="8" type="ORF">EI427_09205</name>
</gene>
<evidence type="ECO:0000313" key="8">
    <source>
        <dbReference type="EMBL" id="AZQ62407.1"/>
    </source>
</evidence>
<evidence type="ECO:0000313" key="9">
    <source>
        <dbReference type="Proteomes" id="UP000267268"/>
    </source>
</evidence>
<evidence type="ECO:0000256" key="3">
    <source>
        <dbReference type="ARBA" id="ARBA00023002"/>
    </source>
</evidence>
<dbReference type="EC" id="1.13.11.93" evidence="6"/>
<dbReference type="EMBL" id="CP034562">
    <property type="protein sequence ID" value="AZQ62407.1"/>
    <property type="molecule type" value="Genomic_DNA"/>
</dbReference>
<proteinExistence type="inferred from homology"/>
<dbReference type="RefSeq" id="WP_126613880.1">
    <property type="nucleotide sequence ID" value="NZ_CP034562.1"/>
</dbReference>
<dbReference type="SMART" id="SM01150">
    <property type="entry name" value="DUF1338"/>
    <property type="match status" value="1"/>
</dbReference>
<sequence>MENIVEKLWDEYVKVTPSAAKIQSIFEKKGESISNDHIAIRTFNNPLVNVETLSAPFTSIGYEKKGEYIFEAKKLKASHYEHMYNKDAPKIFISELRLELCSEFIQDVADSIIATSDLTSTSPANLLLSGRTWGQPSHKIYEKLLKESEYAAWMYVFGFRANHFTIYCNKLKNFTTLESVNEFLKEHKFKMNTSGGEIKGSKEQCLEQSSILADKVTIKFQEGDFEIPSCYYEFAMRYPQKDGQLFEGFVASSADKIFESTDVTSTK</sequence>
<dbReference type="InterPro" id="IPR009770">
    <property type="entry name" value="HGLS"/>
</dbReference>
<dbReference type="Gene3D" id="3.10.180.50">
    <property type="match status" value="1"/>
</dbReference>
<dbReference type="Pfam" id="PF07063">
    <property type="entry name" value="HGLS"/>
    <property type="match status" value="1"/>
</dbReference>
<dbReference type="AlphaFoldDB" id="A0A3Q9FQT2"/>
<comment type="cofactor">
    <cofactor evidence="1">
        <name>Fe(2+)</name>
        <dbReference type="ChEBI" id="CHEBI:29033"/>
    </cofactor>
</comment>
<keyword evidence="4" id="KW-0408">Iron</keyword>
<dbReference type="PANTHER" id="PTHR31136">
    <property type="entry name" value="DUF1338 DOMAIN-CONTAINING PROTEIN"/>
    <property type="match status" value="1"/>
</dbReference>
<accession>A0A3Q9FQT2</accession>
<reference evidence="8 9" key="1">
    <citation type="submission" date="2018-12" db="EMBL/GenBank/DDBJ databases">
        <title>Flammeovirga pectinis sp. nov., isolated from the gut of the Korean scallop, Patinopecten yessoensis.</title>
        <authorList>
            <person name="Bae J.-W."/>
            <person name="Jeong Y.-S."/>
            <person name="Kang W."/>
        </authorList>
    </citation>
    <scope>NUCLEOTIDE SEQUENCE [LARGE SCALE GENOMIC DNA]</scope>
    <source>
        <strain evidence="8 9">L12M1</strain>
    </source>
</reference>
<evidence type="ECO:0000256" key="6">
    <source>
        <dbReference type="ARBA" id="ARBA00035023"/>
    </source>
</evidence>
<name>A0A3Q9FQT2_9BACT</name>
<dbReference type="KEGG" id="fll:EI427_09205"/>
<comment type="similarity">
    <text evidence="5">Belongs to the 2-oxoadipate dioxygenase/decarboxylase family.</text>
</comment>
<keyword evidence="9" id="KW-1185">Reference proteome</keyword>
<keyword evidence="2" id="KW-0223">Dioxygenase</keyword>
<protein>
    <recommendedName>
        <fullName evidence="6">2-oxoadipate dioxygenase/decarboxylase</fullName>
        <ecNumber evidence="6">1.13.11.93</ecNumber>
    </recommendedName>
    <alternativeName>
        <fullName evidence="7">2-hydroxyglutarate synthase</fullName>
    </alternativeName>
</protein>
<evidence type="ECO:0000256" key="5">
    <source>
        <dbReference type="ARBA" id="ARBA00035013"/>
    </source>
</evidence>
<evidence type="ECO:0000256" key="1">
    <source>
        <dbReference type="ARBA" id="ARBA00001954"/>
    </source>
</evidence>
<dbReference type="GO" id="GO:0051213">
    <property type="term" value="F:dioxygenase activity"/>
    <property type="evidence" value="ECO:0007669"/>
    <property type="project" value="UniProtKB-KW"/>
</dbReference>
<evidence type="ECO:0000256" key="7">
    <source>
        <dbReference type="ARBA" id="ARBA00035045"/>
    </source>
</evidence>
<evidence type="ECO:0000256" key="4">
    <source>
        <dbReference type="ARBA" id="ARBA00023004"/>
    </source>
</evidence>
<dbReference type="PANTHER" id="PTHR31136:SF5">
    <property type="entry name" value="2-OXOADIPATE DIOXYGENASE_DECARBOXYLASE, CHLOROPLASTIC"/>
    <property type="match status" value="1"/>
</dbReference>
<dbReference type="Proteomes" id="UP000267268">
    <property type="component" value="Chromosome 1"/>
</dbReference>
<keyword evidence="3" id="KW-0560">Oxidoreductase</keyword>